<proteinExistence type="predicted"/>
<dbReference type="InterPro" id="IPR013320">
    <property type="entry name" value="ConA-like_dom_sf"/>
</dbReference>
<feature type="region of interest" description="Disordered" evidence="1">
    <location>
        <begin position="572"/>
        <end position="606"/>
    </location>
</feature>
<accession>A0AAE0L6A6</accession>
<organism evidence="3 4">
    <name type="scientific">Cymbomonas tetramitiformis</name>
    <dbReference type="NCBI Taxonomy" id="36881"/>
    <lineage>
        <taxon>Eukaryota</taxon>
        <taxon>Viridiplantae</taxon>
        <taxon>Chlorophyta</taxon>
        <taxon>Pyramimonadophyceae</taxon>
        <taxon>Pyramimonadales</taxon>
        <taxon>Pyramimonadaceae</taxon>
        <taxon>Cymbomonas</taxon>
    </lineage>
</organism>
<comment type="caution">
    <text evidence="3">The sequence shown here is derived from an EMBL/GenBank/DDBJ whole genome shotgun (WGS) entry which is preliminary data.</text>
</comment>
<dbReference type="PANTHER" id="PTHR24216">
    <property type="entry name" value="PAXILLIN-RELATED"/>
    <property type="match status" value="1"/>
</dbReference>
<dbReference type="Gene3D" id="2.60.220.30">
    <property type="match status" value="1"/>
</dbReference>
<feature type="compositionally biased region" description="Pro residues" evidence="1">
    <location>
        <begin position="576"/>
        <end position="603"/>
    </location>
</feature>
<gene>
    <name evidence="3" type="ORF">CYMTET_18324</name>
</gene>
<dbReference type="InterPro" id="IPR000906">
    <property type="entry name" value="ZU5_dom"/>
</dbReference>
<dbReference type="Gene3D" id="2.60.120.200">
    <property type="match status" value="1"/>
</dbReference>
<keyword evidence="4" id="KW-1185">Reference proteome</keyword>
<name>A0AAE0L6A6_9CHLO</name>
<feature type="compositionally biased region" description="Low complexity" evidence="1">
    <location>
        <begin position="644"/>
        <end position="670"/>
    </location>
</feature>
<feature type="region of interest" description="Disordered" evidence="1">
    <location>
        <begin position="624"/>
        <end position="677"/>
    </location>
</feature>
<dbReference type="Pfam" id="PF00791">
    <property type="entry name" value="ZU5"/>
    <property type="match status" value="1"/>
</dbReference>
<dbReference type="AlphaFoldDB" id="A0AAE0L6A6"/>
<evidence type="ECO:0000313" key="4">
    <source>
        <dbReference type="Proteomes" id="UP001190700"/>
    </source>
</evidence>
<reference evidence="3 4" key="1">
    <citation type="journal article" date="2015" name="Genome Biol. Evol.">
        <title>Comparative Genomics of a Bacterivorous Green Alga Reveals Evolutionary Causalities and Consequences of Phago-Mixotrophic Mode of Nutrition.</title>
        <authorList>
            <person name="Burns J.A."/>
            <person name="Paasch A."/>
            <person name="Narechania A."/>
            <person name="Kim E."/>
        </authorList>
    </citation>
    <scope>NUCLEOTIDE SEQUENCE [LARGE SCALE GENOMIC DNA]</scope>
    <source>
        <strain evidence="3 4">PLY_AMNH</strain>
    </source>
</reference>
<dbReference type="Proteomes" id="UP001190700">
    <property type="component" value="Unassembled WGS sequence"/>
</dbReference>
<feature type="domain" description="ZU5" evidence="2">
    <location>
        <begin position="473"/>
        <end position="544"/>
    </location>
</feature>
<protein>
    <recommendedName>
        <fullName evidence="2">ZU5 domain-containing protein</fullName>
    </recommendedName>
</protein>
<dbReference type="PANTHER" id="PTHR24216:SF65">
    <property type="entry name" value="PAXILLIN-LIKE PROTEIN 1"/>
    <property type="match status" value="1"/>
</dbReference>
<evidence type="ECO:0000256" key="1">
    <source>
        <dbReference type="SAM" id="MobiDB-lite"/>
    </source>
</evidence>
<dbReference type="EMBL" id="LGRX02008482">
    <property type="protein sequence ID" value="KAK3273437.1"/>
    <property type="molecule type" value="Genomic_DNA"/>
</dbReference>
<dbReference type="SUPFAM" id="SSF49899">
    <property type="entry name" value="Concanavalin A-like lectins/glucanases"/>
    <property type="match status" value="1"/>
</dbReference>
<evidence type="ECO:0000259" key="2">
    <source>
        <dbReference type="Pfam" id="PF00791"/>
    </source>
</evidence>
<sequence>MESTVYDIGGAHQHGSTRGSAWVPVFTSGLSGRALYLNASTSDIDIHEGVYVDAYSTSASSKFEGAVLGSDYLHLTVDFYFNLELLGHPDGEALLNFAAASTTGLDRDGLSVWLDSPSTLWLRRSDEFGVESGDALLLSASVSYGSWHHIVISMAAPCAEMGTAVEVWLDGRQCVVATFSEAARVCGRLPIFNAHWWLSGRRSSSRLQIKLDEVRIYSNSSTPPPPSPPPPSPYFPSTRFVCPFACGTATGAVYWSLALAKGSYGAVDIGEDALDALFTASTAGIVKRLCSSCATSHREIYYKRLPRRAPISLHGYLASNWSSTANILNVDFELYSTHADALAGANRWTYCNYYSAQGVGFPGECGAAGAVTGQWNIWAPAAGGSAGQDDVAFYVQIDCPCAISTCACKTCTSIRFGDVDPACMEYTQRYCATYSGSDAGCSNFTGRVQRTMNVGTAGGVLNTDTPELLRGRKVVVTIPPNAVSTTTSLTIRELRADEVAAASQHLVTSRWYRAVLSDYISLVPHGSTFAVPVTVDIPYFANASSVVVVRTDNTTSTTWTELETVTYSTLYYSPSSTPPSPPPSPYPPPRPPPSPPSPPPPYPHRSQARRLTFRIPPLRFTSAIATPPPFSPSSTISSPPPPGITTSIALPALPTVSTAPPSPASSGCCPGHRKRCG</sequence>
<evidence type="ECO:0000313" key="3">
    <source>
        <dbReference type="EMBL" id="KAK3273437.1"/>
    </source>
</evidence>